<evidence type="ECO:0000313" key="1">
    <source>
        <dbReference type="EnsemblPlants" id="AVESA.00010b.r2.1AG0058270.1.CDS"/>
    </source>
</evidence>
<name>A0ACD5TI29_AVESA</name>
<reference evidence="1" key="2">
    <citation type="submission" date="2025-09" db="UniProtKB">
        <authorList>
            <consortium name="EnsemblPlants"/>
        </authorList>
    </citation>
    <scope>IDENTIFICATION</scope>
</reference>
<accession>A0ACD5TI29</accession>
<protein>
    <submittedName>
        <fullName evidence="1">Uncharacterized protein</fullName>
    </submittedName>
</protein>
<evidence type="ECO:0000313" key="2">
    <source>
        <dbReference type="Proteomes" id="UP001732700"/>
    </source>
</evidence>
<sequence>MARPRRSKEHAPHSPTQVHTPRPPLWHSGEEELRKKREWRERGASSKTREREEGDLPRGEEQGQGGSSAMGCAASKVEQEDTVRRCKERRRNIKDAVAARQQLASAHADYLRSLRLTAAALSRFAQGHPSLAVSHNTAPVLLTTAAPPALHAPAPGPGPAAASSVASSSLPPPTPLPRHHPPPPPQQQHQQQHQTQPPPPPPPASVRLDRDPRMRRLKVPHILSDSSVASPAQSSFRKPPVVGTPSSSSAWDWENFYPPSPPDSEFFDRRKTDLEEANRLRELDEEAKARGYLQHPRNHFKEEDEEEEDDDDEEREDAHCGGWEDEEDHYASTTTSETRSEDGELGNRSECGFAARSEYGGTAPSEYAAMPMQLRRADRSEAGDSSSTVTAATEMRMVVRHRTLSEIVAAIEEYFVKAADAGDGVSELLEASRAQLDRNFRQLKKTVYHSNSVLSALSSTWSSKPPLAVRYKLDANALEVGSMEGKSHGSTLERLLAWEKKLYEEVKARESVKIEHQKKLSTLQSLEYRGRDSAKLDKTKVSINKLQSLIVVTSEAATTTSSAIVRVRDNELAPQLVELCFALLSMWRSMNYFHETQNEIVQQVRGLVDNSMAESTSDLHRLATRDLEAAVSAWHSNFNRLIKYQRDYIRSLYGWLKLTLFQVDSIAPQGAHASLISRELTTFCDEWKQALDRLPDAVASEAIKSFVNVVRVIYTKQAEEMKIKKRTETYSKELEKKTNSLRAIEKKYYQSYSIVGLGLPGSGRDGIDGHSFDARDPLSEKKAEIAQCRRKVEDEITRHAKAVEVTRSMTLNNIQTGLPGMFQAIAGFSGTVVEALDVVCQRAGSVR</sequence>
<organism evidence="1 2">
    <name type="scientific">Avena sativa</name>
    <name type="common">Oat</name>
    <dbReference type="NCBI Taxonomy" id="4498"/>
    <lineage>
        <taxon>Eukaryota</taxon>
        <taxon>Viridiplantae</taxon>
        <taxon>Streptophyta</taxon>
        <taxon>Embryophyta</taxon>
        <taxon>Tracheophyta</taxon>
        <taxon>Spermatophyta</taxon>
        <taxon>Magnoliopsida</taxon>
        <taxon>Liliopsida</taxon>
        <taxon>Poales</taxon>
        <taxon>Poaceae</taxon>
        <taxon>BOP clade</taxon>
        <taxon>Pooideae</taxon>
        <taxon>Poodae</taxon>
        <taxon>Poeae</taxon>
        <taxon>Poeae Chloroplast Group 1 (Aveneae type)</taxon>
        <taxon>Aveninae</taxon>
        <taxon>Avena</taxon>
    </lineage>
</organism>
<reference evidence="1" key="1">
    <citation type="submission" date="2021-05" db="EMBL/GenBank/DDBJ databases">
        <authorList>
            <person name="Scholz U."/>
            <person name="Mascher M."/>
            <person name="Fiebig A."/>
        </authorList>
    </citation>
    <scope>NUCLEOTIDE SEQUENCE [LARGE SCALE GENOMIC DNA]</scope>
</reference>
<proteinExistence type="predicted"/>
<keyword evidence="2" id="KW-1185">Reference proteome</keyword>
<dbReference type="EnsemblPlants" id="AVESA.00010b.r2.1AG0058270.1">
    <property type="protein sequence ID" value="AVESA.00010b.r2.1AG0058270.1.CDS"/>
    <property type="gene ID" value="AVESA.00010b.r2.1AG0058270"/>
</dbReference>
<dbReference type="Proteomes" id="UP001732700">
    <property type="component" value="Chromosome 1A"/>
</dbReference>